<proteinExistence type="predicted"/>
<evidence type="ECO:0000256" key="1">
    <source>
        <dbReference type="SAM" id="MobiDB-lite"/>
    </source>
</evidence>
<sequence length="160" mass="17135">MSCQRGPRDRAPHSPFSATLPSDSYPLGCHPWAEAHSGARSDAKVTRRMQRPDSGLRSALRSAVISPIVVRHPSRPHPQPLAALSLHEGRPCSPPQMCCCLSAHAEARYHAVLRPQPLAVSPPCQGRPPPPSRAFRTPVTLAALVAATTLELGPNTSTQP</sequence>
<feature type="region of interest" description="Disordered" evidence="1">
    <location>
        <begin position="36"/>
        <end position="58"/>
    </location>
</feature>
<name>A0AAV7WMW2_PLEWA</name>
<evidence type="ECO:0000313" key="2">
    <source>
        <dbReference type="EMBL" id="KAJ1215404.1"/>
    </source>
</evidence>
<comment type="caution">
    <text evidence="2">The sequence shown here is derived from an EMBL/GenBank/DDBJ whole genome shotgun (WGS) entry which is preliminary data.</text>
</comment>
<dbReference type="EMBL" id="JANPWB010000001">
    <property type="protein sequence ID" value="KAJ1215404.1"/>
    <property type="molecule type" value="Genomic_DNA"/>
</dbReference>
<accession>A0AAV7WMW2</accession>
<dbReference type="AlphaFoldDB" id="A0AAV7WMW2"/>
<dbReference type="Proteomes" id="UP001066276">
    <property type="component" value="Chromosome 1_1"/>
</dbReference>
<evidence type="ECO:0000313" key="3">
    <source>
        <dbReference type="Proteomes" id="UP001066276"/>
    </source>
</evidence>
<reference evidence="2" key="1">
    <citation type="journal article" date="2022" name="bioRxiv">
        <title>Sequencing and chromosome-scale assembly of the giantPleurodeles waltlgenome.</title>
        <authorList>
            <person name="Brown T."/>
            <person name="Elewa A."/>
            <person name="Iarovenko S."/>
            <person name="Subramanian E."/>
            <person name="Araus A.J."/>
            <person name="Petzold A."/>
            <person name="Susuki M."/>
            <person name="Suzuki K.-i.T."/>
            <person name="Hayashi T."/>
            <person name="Toyoda A."/>
            <person name="Oliveira C."/>
            <person name="Osipova E."/>
            <person name="Leigh N.D."/>
            <person name="Simon A."/>
            <person name="Yun M.H."/>
        </authorList>
    </citation>
    <scope>NUCLEOTIDE SEQUENCE</scope>
    <source>
        <strain evidence="2">20211129_DDA</strain>
        <tissue evidence="2">Liver</tissue>
    </source>
</reference>
<organism evidence="2 3">
    <name type="scientific">Pleurodeles waltl</name>
    <name type="common">Iberian ribbed newt</name>
    <dbReference type="NCBI Taxonomy" id="8319"/>
    <lineage>
        <taxon>Eukaryota</taxon>
        <taxon>Metazoa</taxon>
        <taxon>Chordata</taxon>
        <taxon>Craniata</taxon>
        <taxon>Vertebrata</taxon>
        <taxon>Euteleostomi</taxon>
        <taxon>Amphibia</taxon>
        <taxon>Batrachia</taxon>
        <taxon>Caudata</taxon>
        <taxon>Salamandroidea</taxon>
        <taxon>Salamandridae</taxon>
        <taxon>Pleurodelinae</taxon>
        <taxon>Pleurodeles</taxon>
    </lineage>
</organism>
<protein>
    <submittedName>
        <fullName evidence="2">Uncharacterized protein</fullName>
    </submittedName>
</protein>
<keyword evidence="3" id="KW-1185">Reference proteome</keyword>
<gene>
    <name evidence="2" type="ORF">NDU88_003013</name>
</gene>